<proteinExistence type="predicted"/>
<dbReference type="EMBL" id="CM042041">
    <property type="protein sequence ID" value="KAI3712369.1"/>
    <property type="molecule type" value="Genomic_DNA"/>
</dbReference>
<evidence type="ECO:0000313" key="2">
    <source>
        <dbReference type="Proteomes" id="UP001056120"/>
    </source>
</evidence>
<reference evidence="2" key="1">
    <citation type="journal article" date="2022" name="Mol. Ecol. Resour.">
        <title>The genomes of chicory, endive, great burdock and yacon provide insights into Asteraceae palaeo-polyploidization history and plant inulin production.</title>
        <authorList>
            <person name="Fan W."/>
            <person name="Wang S."/>
            <person name="Wang H."/>
            <person name="Wang A."/>
            <person name="Jiang F."/>
            <person name="Liu H."/>
            <person name="Zhao H."/>
            <person name="Xu D."/>
            <person name="Zhang Y."/>
        </authorList>
    </citation>
    <scope>NUCLEOTIDE SEQUENCE [LARGE SCALE GENOMIC DNA]</scope>
    <source>
        <strain evidence="2">cv. Yunnan</strain>
    </source>
</reference>
<keyword evidence="2" id="KW-1185">Reference proteome</keyword>
<organism evidence="1 2">
    <name type="scientific">Smallanthus sonchifolius</name>
    <dbReference type="NCBI Taxonomy" id="185202"/>
    <lineage>
        <taxon>Eukaryota</taxon>
        <taxon>Viridiplantae</taxon>
        <taxon>Streptophyta</taxon>
        <taxon>Embryophyta</taxon>
        <taxon>Tracheophyta</taxon>
        <taxon>Spermatophyta</taxon>
        <taxon>Magnoliopsida</taxon>
        <taxon>eudicotyledons</taxon>
        <taxon>Gunneridae</taxon>
        <taxon>Pentapetalae</taxon>
        <taxon>asterids</taxon>
        <taxon>campanulids</taxon>
        <taxon>Asterales</taxon>
        <taxon>Asteraceae</taxon>
        <taxon>Asteroideae</taxon>
        <taxon>Heliantheae alliance</taxon>
        <taxon>Millerieae</taxon>
        <taxon>Smallanthus</taxon>
    </lineage>
</organism>
<name>A0ACB9AQN5_9ASTR</name>
<evidence type="ECO:0000313" key="1">
    <source>
        <dbReference type="EMBL" id="KAI3712369.1"/>
    </source>
</evidence>
<accession>A0ACB9AQN5</accession>
<dbReference type="Proteomes" id="UP001056120">
    <property type="component" value="Linkage Group LG24"/>
</dbReference>
<sequence>MKTLGLKISYAISADPIVSRPYLEQFWDIADHDCTITPNVIRATVTGHDIAISEDTIRRVLQFRDLATDPVSYPNYFVDGCWRQRMGYVGVRDYASYKKMWLLDQWRYIAHIMIMCICSRKAGKDAMGHDLAAAMVGLFLLYPRFVQLLINDALPNLPAIGERLQVKRVAKRVFSQFLTPGSVEPTPEHTPLFGHLINKAYVTPPDLRWYSPELEPELSEHSNEQGEEEVEGDDDSEEEGDEEEGSGGAEESDLEATESDSSDSDDAPSQSHPRRMTKVTLPKSSSKRKRQESTSSDYEPDSDSDAALQRQRRESINKRRRDRPFQAILSEVEASAQRHATSTSASTDSTSTSPSQQLYRRQRMRPCVTVEVAATSITEEVPVIVTLPMQSVQVAVMTLILTDEHFPDFDFDELFTFPAHTAKASSSRGTDPRYVRISTLETQVDGLLETVWISREESEKQQGQINSLVDEVAALRKQRVTDEKQCQEHDAMVKLVCDMAKTLAAQGERLKELLDKRPLKPSSVEACHLMDLTKGDDQDKDPEAGPSGSEQQSSTLAIVPISTVPMAEGEFTRSEGGGDASGHDKGNNLEEGEIDSGDDWDEEDEDVVIEFPKGDGEGEYEFEDGEIFEAPTFEANFDTCSVEPECTAEASTEASPTDPKPVDPEALKSKYPPGSSPKDQAPGWQKTSIIDKH</sequence>
<protein>
    <submittedName>
        <fullName evidence="1">Uncharacterized protein</fullName>
    </submittedName>
</protein>
<gene>
    <name evidence="1" type="ORF">L1987_70923</name>
</gene>
<comment type="caution">
    <text evidence="1">The sequence shown here is derived from an EMBL/GenBank/DDBJ whole genome shotgun (WGS) entry which is preliminary data.</text>
</comment>
<reference evidence="1 2" key="2">
    <citation type="journal article" date="2022" name="Mol. Ecol. Resour.">
        <title>The genomes of chicory, endive, great burdock and yacon provide insights into Asteraceae paleo-polyploidization history and plant inulin production.</title>
        <authorList>
            <person name="Fan W."/>
            <person name="Wang S."/>
            <person name="Wang H."/>
            <person name="Wang A."/>
            <person name="Jiang F."/>
            <person name="Liu H."/>
            <person name="Zhao H."/>
            <person name="Xu D."/>
            <person name="Zhang Y."/>
        </authorList>
    </citation>
    <scope>NUCLEOTIDE SEQUENCE [LARGE SCALE GENOMIC DNA]</scope>
    <source>
        <strain evidence="2">cv. Yunnan</strain>
        <tissue evidence="1">Leaves</tissue>
    </source>
</reference>